<name>A0AA90UZD1_9BACT</name>
<keyword evidence="1" id="KW-1133">Transmembrane helix</keyword>
<dbReference type="Proteomes" id="UP000421408">
    <property type="component" value="Unassembled WGS sequence"/>
</dbReference>
<evidence type="ECO:0000313" key="2">
    <source>
        <dbReference type="EMBL" id="MQN85103.1"/>
    </source>
</evidence>
<sequence>MAINSFVVEYFLAVSLQCSISFHQPAFLLILLSCYSREEHEGYESIHEKLPMETVFTSSLVTGIVLAIITWLIVTFWDCLKRAKEKDELTTWGLFKKEVFSKNTMLALTILIVVSVLIAFLGILFIGLAIFFLPLLKGKFK</sequence>
<organism evidence="2 3">
    <name type="scientific">Segatella copri</name>
    <dbReference type="NCBI Taxonomy" id="165179"/>
    <lineage>
        <taxon>Bacteria</taxon>
        <taxon>Pseudomonadati</taxon>
        <taxon>Bacteroidota</taxon>
        <taxon>Bacteroidia</taxon>
        <taxon>Bacteroidales</taxon>
        <taxon>Prevotellaceae</taxon>
        <taxon>Segatella</taxon>
    </lineage>
</organism>
<evidence type="ECO:0000256" key="1">
    <source>
        <dbReference type="SAM" id="Phobius"/>
    </source>
</evidence>
<proteinExistence type="predicted"/>
<protein>
    <submittedName>
        <fullName evidence="2">Uncharacterized protein</fullName>
    </submittedName>
</protein>
<feature type="transmembrane region" description="Helical" evidence="1">
    <location>
        <begin position="55"/>
        <end position="77"/>
    </location>
</feature>
<evidence type="ECO:0000313" key="3">
    <source>
        <dbReference type="Proteomes" id="UP000421408"/>
    </source>
</evidence>
<gene>
    <name evidence="2" type="ORF">F7D74_14220</name>
</gene>
<keyword evidence="1" id="KW-0472">Membrane</keyword>
<comment type="caution">
    <text evidence="2">The sequence shown here is derived from an EMBL/GenBank/DDBJ whole genome shotgun (WGS) entry which is preliminary data.</text>
</comment>
<keyword evidence="1" id="KW-0812">Transmembrane</keyword>
<dbReference type="RefSeq" id="WP_153119569.1">
    <property type="nucleotide sequence ID" value="NZ_VZCC01000105.1"/>
</dbReference>
<dbReference type="EMBL" id="VZCC01000105">
    <property type="protein sequence ID" value="MQN85103.1"/>
    <property type="molecule type" value="Genomic_DNA"/>
</dbReference>
<accession>A0AA90UZD1</accession>
<dbReference type="AlphaFoldDB" id="A0AA90UZD1"/>
<reference evidence="3" key="1">
    <citation type="submission" date="2019-09" db="EMBL/GenBank/DDBJ databases">
        <title>Distinct polysaccharide growth profiles of human intestinal Prevotella copri isolates.</title>
        <authorList>
            <person name="Fehlner-Peach H."/>
            <person name="Magnabosco C."/>
            <person name="Raghavan V."/>
            <person name="Scher J.U."/>
            <person name="Tett A."/>
            <person name="Cox L.M."/>
            <person name="Gottsegen C."/>
            <person name="Watters A."/>
            <person name="Wiltshire- Gordon J.D."/>
            <person name="Segata N."/>
            <person name="Bonneau R."/>
            <person name="Littman D.R."/>
        </authorList>
    </citation>
    <scope>NUCLEOTIDE SEQUENCE [LARGE SCALE GENOMIC DNA]</scope>
    <source>
        <strain evidence="3">iAA108</strain>
    </source>
</reference>
<feature type="transmembrane region" description="Helical" evidence="1">
    <location>
        <begin position="105"/>
        <end position="136"/>
    </location>
</feature>